<comment type="caution">
    <text evidence="1">The sequence shown here is derived from an EMBL/GenBank/DDBJ whole genome shotgun (WGS) entry which is preliminary data.</text>
</comment>
<protein>
    <submittedName>
        <fullName evidence="1">Uncharacterized protein</fullName>
    </submittedName>
</protein>
<proteinExistence type="predicted"/>
<organism evidence="1 2">
    <name type="scientific">Lentinula raphanica</name>
    <dbReference type="NCBI Taxonomy" id="153919"/>
    <lineage>
        <taxon>Eukaryota</taxon>
        <taxon>Fungi</taxon>
        <taxon>Dikarya</taxon>
        <taxon>Basidiomycota</taxon>
        <taxon>Agaricomycotina</taxon>
        <taxon>Agaricomycetes</taxon>
        <taxon>Agaricomycetidae</taxon>
        <taxon>Agaricales</taxon>
        <taxon>Marasmiineae</taxon>
        <taxon>Omphalotaceae</taxon>
        <taxon>Lentinula</taxon>
    </lineage>
</organism>
<sequence length="273" mass="30922">MASLPPELLYEIFKLAGHEAQKSGKGLLNLTLVSHDTNNLIRSIALRFLILSISPRYAMPLKALHTVPPLCLQENVQSLWIIYALPDSDAQFALECCTNIKSLAYWSREPVASRLHIRSLIQALPHLTRLSAGVDFFIALCKESHLNRFSLSLRELAIFLIPADDDKVEIPDFSSFPNLTHFVIGTTTSVTLASSMINAILKTTRCEVIILEGFFSPQAEISDASFITDPRFFCQAPMEGFFDRWAALEESKENWEAFWYRRQEKKIIPSVIF</sequence>
<evidence type="ECO:0000313" key="1">
    <source>
        <dbReference type="EMBL" id="KAJ3842309.1"/>
    </source>
</evidence>
<reference evidence="1" key="1">
    <citation type="submission" date="2022-08" db="EMBL/GenBank/DDBJ databases">
        <authorList>
            <consortium name="DOE Joint Genome Institute"/>
            <person name="Min B."/>
            <person name="Riley R."/>
            <person name="Sierra-Patev S."/>
            <person name="Naranjo-Ortiz M."/>
            <person name="Looney B."/>
            <person name="Konkel Z."/>
            <person name="Slot J.C."/>
            <person name="Sakamoto Y."/>
            <person name="Steenwyk J.L."/>
            <person name="Rokas A."/>
            <person name="Carro J."/>
            <person name="Camarero S."/>
            <person name="Ferreira P."/>
            <person name="Molpeceres G."/>
            <person name="Ruiz-Duenas F.J."/>
            <person name="Serrano A."/>
            <person name="Henrissat B."/>
            <person name="Drula E."/>
            <person name="Hughes K.W."/>
            <person name="Mata J.L."/>
            <person name="Ishikawa N.K."/>
            <person name="Vargas-Isla R."/>
            <person name="Ushijima S."/>
            <person name="Smith C.A."/>
            <person name="Ahrendt S."/>
            <person name="Andreopoulos W."/>
            <person name="He G."/>
            <person name="Labutti K."/>
            <person name="Lipzen A."/>
            <person name="Ng V."/>
            <person name="Sandor L."/>
            <person name="Barry K."/>
            <person name="Martinez A.T."/>
            <person name="Xiao Y."/>
            <person name="Gibbons J.G."/>
            <person name="Terashima K."/>
            <person name="Hibbett D.S."/>
            <person name="Grigoriev I.V."/>
        </authorList>
    </citation>
    <scope>NUCLEOTIDE SEQUENCE</scope>
    <source>
        <strain evidence="1">TFB9207</strain>
    </source>
</reference>
<dbReference type="Proteomes" id="UP001163846">
    <property type="component" value="Unassembled WGS sequence"/>
</dbReference>
<name>A0AA38UI70_9AGAR</name>
<dbReference type="EMBL" id="MU806010">
    <property type="protein sequence ID" value="KAJ3842309.1"/>
    <property type="molecule type" value="Genomic_DNA"/>
</dbReference>
<dbReference type="AlphaFoldDB" id="A0AA38UI70"/>
<accession>A0AA38UI70</accession>
<evidence type="ECO:0000313" key="2">
    <source>
        <dbReference type="Proteomes" id="UP001163846"/>
    </source>
</evidence>
<gene>
    <name evidence="1" type="ORF">F5878DRAFT_608050</name>
</gene>
<keyword evidence="2" id="KW-1185">Reference proteome</keyword>